<proteinExistence type="predicted"/>
<evidence type="ECO:0008006" key="4">
    <source>
        <dbReference type="Google" id="ProtNLM"/>
    </source>
</evidence>
<dbReference type="InterPro" id="IPR052158">
    <property type="entry name" value="INH-QAR"/>
</dbReference>
<accession>A0A409W2M4</accession>
<dbReference type="SUPFAM" id="SSF52317">
    <property type="entry name" value="Class I glutamine amidotransferase-like"/>
    <property type="match status" value="1"/>
</dbReference>
<keyword evidence="1" id="KW-0732">Signal</keyword>
<dbReference type="PANTHER" id="PTHR43130">
    <property type="entry name" value="ARAC-FAMILY TRANSCRIPTIONAL REGULATOR"/>
    <property type="match status" value="1"/>
</dbReference>
<dbReference type="AlphaFoldDB" id="A0A409W2M4"/>
<dbReference type="Gene3D" id="3.40.50.880">
    <property type="match status" value="1"/>
</dbReference>
<protein>
    <recommendedName>
        <fullName evidence="4">DJ-1/PfpI domain-containing protein</fullName>
    </recommendedName>
</protein>
<keyword evidence="3" id="KW-1185">Reference proteome</keyword>
<dbReference type="OrthoDB" id="543156at2759"/>
<dbReference type="PANTHER" id="PTHR43130:SF7">
    <property type="entry name" value="DJ-1_PFPI DOMAIN-CONTAINING PROTEIN"/>
    <property type="match status" value="1"/>
</dbReference>
<gene>
    <name evidence="2" type="ORF">CVT26_003151</name>
</gene>
<reference evidence="2 3" key="1">
    <citation type="journal article" date="2018" name="Evol. Lett.">
        <title>Horizontal gene cluster transfer increased hallucinogenic mushroom diversity.</title>
        <authorList>
            <person name="Reynolds H.T."/>
            <person name="Vijayakumar V."/>
            <person name="Gluck-Thaler E."/>
            <person name="Korotkin H.B."/>
            <person name="Matheny P.B."/>
            <person name="Slot J.C."/>
        </authorList>
    </citation>
    <scope>NUCLEOTIDE SEQUENCE [LARGE SCALE GENOMIC DNA]</scope>
    <source>
        <strain evidence="2 3">SRW20</strain>
    </source>
</reference>
<feature type="signal peptide" evidence="1">
    <location>
        <begin position="1"/>
        <end position="20"/>
    </location>
</feature>
<dbReference type="InterPro" id="IPR029062">
    <property type="entry name" value="Class_I_gatase-like"/>
</dbReference>
<dbReference type="STRING" id="231916.A0A409W2M4"/>
<organism evidence="2 3">
    <name type="scientific">Gymnopilus dilepis</name>
    <dbReference type="NCBI Taxonomy" id="231916"/>
    <lineage>
        <taxon>Eukaryota</taxon>
        <taxon>Fungi</taxon>
        <taxon>Dikarya</taxon>
        <taxon>Basidiomycota</taxon>
        <taxon>Agaricomycotina</taxon>
        <taxon>Agaricomycetes</taxon>
        <taxon>Agaricomycetidae</taxon>
        <taxon>Agaricales</taxon>
        <taxon>Agaricineae</taxon>
        <taxon>Hymenogastraceae</taxon>
        <taxon>Gymnopilus</taxon>
    </lineage>
</organism>
<feature type="chain" id="PRO_5019239592" description="DJ-1/PfpI domain-containing protein" evidence="1">
    <location>
        <begin position="21"/>
        <end position="230"/>
    </location>
</feature>
<name>A0A409W2M4_9AGAR</name>
<dbReference type="InParanoid" id="A0A409W2M4"/>
<evidence type="ECO:0000256" key="1">
    <source>
        <dbReference type="SAM" id="SignalP"/>
    </source>
</evidence>
<evidence type="ECO:0000313" key="2">
    <source>
        <dbReference type="EMBL" id="PPQ72770.1"/>
    </source>
</evidence>
<sequence length="230" mass="25336">MPPTIHFGLLLLPNFQWLNAAGPVDYINHHSNDMVQRLGLDPSLTEKAPIIQWSFISCDRTPVYPTSGPAQVPTHTYEDCPALDFIVVPGPDPIGGLPYGCEIFLRNRFADPRMKAILLICTASVAVAQTGILDGYHVSTNKYALYMIAKAGISGKGGKVSWLGDRRWHIDRKVWSSAGVTAGIDLAAEFCRQHFDKDIVKLARDVTEYESKPSRPDAFAQILTGIKINS</sequence>
<comment type="caution">
    <text evidence="2">The sequence shown here is derived from an EMBL/GenBank/DDBJ whole genome shotgun (WGS) entry which is preliminary data.</text>
</comment>
<dbReference type="Proteomes" id="UP000284706">
    <property type="component" value="Unassembled WGS sequence"/>
</dbReference>
<evidence type="ECO:0000313" key="3">
    <source>
        <dbReference type="Proteomes" id="UP000284706"/>
    </source>
</evidence>
<dbReference type="EMBL" id="NHYE01005440">
    <property type="protein sequence ID" value="PPQ72770.1"/>
    <property type="molecule type" value="Genomic_DNA"/>
</dbReference>